<name>A0A8J4PKY4_9MYCE</name>
<evidence type="ECO:0000313" key="8">
    <source>
        <dbReference type="Proteomes" id="UP000695562"/>
    </source>
</evidence>
<keyword evidence="4 6" id="KW-0418">Kinase</keyword>
<dbReference type="Proteomes" id="UP000695562">
    <property type="component" value="Unassembled WGS sequence"/>
</dbReference>
<dbReference type="EMBL" id="AJWJ01000589">
    <property type="protein sequence ID" value="KAF2069820.1"/>
    <property type="molecule type" value="Genomic_DNA"/>
</dbReference>
<dbReference type="EC" id="2.7.1.158" evidence="1 6"/>
<dbReference type="Gene3D" id="3.30.200.110">
    <property type="entry name" value="Inositol-pentakisphosphate 2-kinase, N-lobe"/>
    <property type="match status" value="1"/>
</dbReference>
<gene>
    <name evidence="7" type="ORF">CYY_008858</name>
</gene>
<dbReference type="Pfam" id="PF06090">
    <property type="entry name" value="Ins_P5_2-kin"/>
    <property type="match status" value="1"/>
</dbReference>
<keyword evidence="8" id="KW-1185">Reference proteome</keyword>
<dbReference type="GO" id="GO:0005524">
    <property type="term" value="F:ATP binding"/>
    <property type="evidence" value="ECO:0007669"/>
    <property type="project" value="UniProtKB-KW"/>
</dbReference>
<dbReference type="PANTHER" id="PTHR14456">
    <property type="entry name" value="INOSITOL POLYPHOSPHATE KINASE 1"/>
    <property type="match status" value="1"/>
</dbReference>
<keyword evidence="2 6" id="KW-0808">Transferase</keyword>
<comment type="catalytic activity">
    <reaction evidence="6">
        <text>1D-myo-inositol 1,3,4,5,6-pentakisphosphate + ATP = 1D-myo-inositol hexakisphosphate + ADP + H(+)</text>
        <dbReference type="Rhea" id="RHEA:20313"/>
        <dbReference type="ChEBI" id="CHEBI:15378"/>
        <dbReference type="ChEBI" id="CHEBI:30616"/>
        <dbReference type="ChEBI" id="CHEBI:57733"/>
        <dbReference type="ChEBI" id="CHEBI:58130"/>
        <dbReference type="ChEBI" id="CHEBI:456216"/>
        <dbReference type="EC" id="2.7.1.158"/>
    </reaction>
</comment>
<comment type="caution">
    <text evidence="7">The sequence shown here is derived from an EMBL/GenBank/DDBJ whole genome shotgun (WGS) entry which is preliminary data.</text>
</comment>
<accession>A0A8J4PKY4</accession>
<evidence type="ECO:0000256" key="4">
    <source>
        <dbReference type="ARBA" id="ARBA00022777"/>
    </source>
</evidence>
<keyword evidence="5 6" id="KW-0067">ATP-binding</keyword>
<evidence type="ECO:0000313" key="7">
    <source>
        <dbReference type="EMBL" id="KAF2069820.1"/>
    </source>
</evidence>
<dbReference type="InterPro" id="IPR043001">
    <property type="entry name" value="IP5_2-K_N_lobe"/>
</dbReference>
<proteinExistence type="predicted"/>
<dbReference type="GO" id="GO:0032958">
    <property type="term" value="P:inositol phosphate biosynthetic process"/>
    <property type="evidence" value="ECO:0007669"/>
    <property type="project" value="TreeGrafter"/>
</dbReference>
<protein>
    <recommendedName>
        <fullName evidence="1 6">Inositol-pentakisphosphate 2-kinase</fullName>
        <ecNumber evidence="1 6">2.7.1.158</ecNumber>
    </recommendedName>
</protein>
<evidence type="ECO:0000256" key="1">
    <source>
        <dbReference type="ARBA" id="ARBA00012023"/>
    </source>
</evidence>
<dbReference type="OrthoDB" id="272370at2759"/>
<comment type="domain">
    <text evidence="6">The EXKPK motif is conserved in inositol-pentakisphosphate 2-kinases of both family 1 and 2.</text>
</comment>
<evidence type="ECO:0000256" key="6">
    <source>
        <dbReference type="RuleBase" id="RU364126"/>
    </source>
</evidence>
<dbReference type="GO" id="GO:0005634">
    <property type="term" value="C:nucleus"/>
    <property type="evidence" value="ECO:0007669"/>
    <property type="project" value="TreeGrafter"/>
</dbReference>
<evidence type="ECO:0000256" key="5">
    <source>
        <dbReference type="ARBA" id="ARBA00022840"/>
    </source>
</evidence>
<dbReference type="GO" id="GO:0035299">
    <property type="term" value="F:inositol-1,3,4,5,6-pentakisphosphate 2-kinase activity"/>
    <property type="evidence" value="ECO:0007669"/>
    <property type="project" value="UniProtKB-EC"/>
</dbReference>
<sequence>MNNKIVLSNFDLGAPEYWSYKGEGACNVVVSYTGPHNPNFNGKVLRFKKYDKKKIFSPPIASSNSDIISEETTVSDQKEIELYKYVVDVVSPLIGSEYVYPGEMIRVDKSFIQKLDQHIFNDRPVFRSTLRLDYSQSIGFLISDLTMFNEISLPSSFSHSSVLCIEIKPKWGFLPKSHPYLNKEYSCLKTCYCRYCMHQYTKLSQNQISTISNYCPIDLFSNDVNRQMYSIVELLCNPQNNIKIYCDGELEFTGSQGGGVERDRESSISTISNLLKSFKLFKGDQVINQLSQMITTILRKETVLSKIKNVQMLDRLDIEGIYYLYKKQNGENQASIDGVDYSELDKLDKQEIEKEISDFLLSSTLKDCSIMISMIFNHTIDDNTNLDDYQFINSTKNPHVQSTDNNNNKLYYKIGIVDLDTKKYSSIPHYFEHDQNILKEFKSNKSQDLKTCL</sequence>
<organism evidence="7 8">
    <name type="scientific">Polysphondylium violaceum</name>
    <dbReference type="NCBI Taxonomy" id="133409"/>
    <lineage>
        <taxon>Eukaryota</taxon>
        <taxon>Amoebozoa</taxon>
        <taxon>Evosea</taxon>
        <taxon>Eumycetozoa</taxon>
        <taxon>Dictyostelia</taxon>
        <taxon>Dictyosteliales</taxon>
        <taxon>Dictyosteliaceae</taxon>
        <taxon>Polysphondylium</taxon>
    </lineage>
</organism>
<comment type="function">
    <text evidence="6">Phosphorylates Ins(1,3,4,5,6)P5 at position 2 to form Ins(1,2,3,4,5,6)P6 (InsP6 or phytate).</text>
</comment>
<dbReference type="PANTHER" id="PTHR14456:SF2">
    <property type="entry name" value="INOSITOL-PENTAKISPHOSPHATE 2-KINASE"/>
    <property type="match status" value="1"/>
</dbReference>
<reference evidence="7" key="1">
    <citation type="submission" date="2020-01" db="EMBL/GenBank/DDBJ databases">
        <title>Development of genomics and gene disruption for Polysphondylium violaceum indicates a role for the polyketide synthase stlB in stalk morphogenesis.</title>
        <authorList>
            <person name="Narita B."/>
            <person name="Kawabe Y."/>
            <person name="Kin K."/>
            <person name="Saito T."/>
            <person name="Gibbs R."/>
            <person name="Kuspa A."/>
            <person name="Muzny D."/>
            <person name="Queller D."/>
            <person name="Richards S."/>
            <person name="Strassman J."/>
            <person name="Sucgang R."/>
            <person name="Worley K."/>
            <person name="Schaap P."/>
        </authorList>
    </citation>
    <scope>NUCLEOTIDE SEQUENCE</scope>
    <source>
        <strain evidence="7">QSvi11</strain>
    </source>
</reference>
<dbReference type="InterPro" id="IPR009286">
    <property type="entry name" value="Ins_P5_2-kin"/>
</dbReference>
<evidence type="ECO:0000256" key="2">
    <source>
        <dbReference type="ARBA" id="ARBA00022679"/>
    </source>
</evidence>
<keyword evidence="3 6" id="KW-0547">Nucleotide-binding</keyword>
<evidence type="ECO:0000256" key="3">
    <source>
        <dbReference type="ARBA" id="ARBA00022741"/>
    </source>
</evidence>
<dbReference type="AlphaFoldDB" id="A0A8J4PKY4"/>